<dbReference type="SUPFAM" id="SSF53474">
    <property type="entry name" value="alpha/beta-Hydrolases"/>
    <property type="match status" value="1"/>
</dbReference>
<proteinExistence type="predicted"/>
<dbReference type="InterPro" id="IPR049492">
    <property type="entry name" value="BD-FAE-like_dom"/>
</dbReference>
<accession>A0ABP7FW91</accession>
<dbReference type="InterPro" id="IPR050300">
    <property type="entry name" value="GDXG_lipolytic_enzyme"/>
</dbReference>
<feature type="transmembrane region" description="Helical" evidence="2">
    <location>
        <begin position="101"/>
        <end position="120"/>
    </location>
</feature>
<organism evidence="4 5">
    <name type="scientific">Salinactinospora qingdaonensis</name>
    <dbReference type="NCBI Taxonomy" id="702744"/>
    <lineage>
        <taxon>Bacteria</taxon>
        <taxon>Bacillati</taxon>
        <taxon>Actinomycetota</taxon>
        <taxon>Actinomycetes</taxon>
        <taxon>Streptosporangiales</taxon>
        <taxon>Nocardiopsidaceae</taxon>
        <taxon>Salinactinospora</taxon>
    </lineage>
</organism>
<dbReference type="EMBL" id="BAABDD010000014">
    <property type="protein sequence ID" value="GAA3749985.1"/>
    <property type="molecule type" value="Genomic_DNA"/>
</dbReference>
<dbReference type="Gene3D" id="3.40.50.1820">
    <property type="entry name" value="alpha/beta hydrolase"/>
    <property type="match status" value="1"/>
</dbReference>
<keyword evidence="2" id="KW-0472">Membrane</keyword>
<gene>
    <name evidence="4" type="ORF">GCM10022402_31430</name>
</gene>
<keyword evidence="2" id="KW-1133">Transmembrane helix</keyword>
<dbReference type="InterPro" id="IPR029058">
    <property type="entry name" value="AB_hydrolase_fold"/>
</dbReference>
<feature type="transmembrane region" description="Helical" evidence="2">
    <location>
        <begin position="76"/>
        <end position="94"/>
    </location>
</feature>
<evidence type="ECO:0000259" key="3">
    <source>
        <dbReference type="Pfam" id="PF20434"/>
    </source>
</evidence>
<keyword evidence="2" id="KW-0812">Transmembrane</keyword>
<protein>
    <recommendedName>
        <fullName evidence="3">BD-FAE-like domain-containing protein</fullName>
    </recommendedName>
</protein>
<comment type="caution">
    <text evidence="4">The sequence shown here is derived from an EMBL/GenBank/DDBJ whole genome shotgun (WGS) entry which is preliminary data.</text>
</comment>
<evidence type="ECO:0000256" key="2">
    <source>
        <dbReference type="SAM" id="Phobius"/>
    </source>
</evidence>
<evidence type="ECO:0000313" key="5">
    <source>
        <dbReference type="Proteomes" id="UP001500908"/>
    </source>
</evidence>
<reference evidence="5" key="1">
    <citation type="journal article" date="2019" name="Int. J. Syst. Evol. Microbiol.">
        <title>The Global Catalogue of Microorganisms (GCM) 10K type strain sequencing project: providing services to taxonomists for standard genome sequencing and annotation.</title>
        <authorList>
            <consortium name="The Broad Institute Genomics Platform"/>
            <consortium name="The Broad Institute Genome Sequencing Center for Infectious Disease"/>
            <person name="Wu L."/>
            <person name="Ma J."/>
        </authorList>
    </citation>
    <scope>NUCLEOTIDE SEQUENCE [LARGE SCALE GENOMIC DNA]</scope>
    <source>
        <strain evidence="5">JCM 17137</strain>
    </source>
</reference>
<sequence length="413" mass="43514">MAQSPSAPVGEGQDAPAGPTGVSWVRVALAILRWGAVLVALLLLAEAISALLPILVPTMAPESAVFDIHTYRRDLYVLPFPLLAAGAALLAGRLGARRTSFAVVTLAGATALVALVPTVAVGREAGRHEVGLSLHSYFAPAPDPAPPTTTVDYVEVEGHSLALDVHRPATATDKRTPAVVRVHGGGWVAGSRGQTAHWNRWLTQRGYTVFDIDYRLAPPARWRDAPGDVTCAVGWVKEHAADYGIDPGRVVLSGSSAGGHLALMAAYDEDGVAPSCDVADTSVKAVMAFYPVTDIGQWWDYTPPKGGDGYRPLIRAYTGGSPSEVPQAHELSSPTHYARPGLPPTLLLHGRRDHTVPHDQSSTLVTALQRAGTPVTLVSIPYAGHVFDARPGSWGAQLSRGAVSAFLRAHVPA</sequence>
<evidence type="ECO:0000256" key="1">
    <source>
        <dbReference type="ARBA" id="ARBA00022801"/>
    </source>
</evidence>
<dbReference type="Proteomes" id="UP001500908">
    <property type="component" value="Unassembled WGS sequence"/>
</dbReference>
<dbReference type="Pfam" id="PF20434">
    <property type="entry name" value="BD-FAE"/>
    <property type="match status" value="1"/>
</dbReference>
<evidence type="ECO:0000313" key="4">
    <source>
        <dbReference type="EMBL" id="GAA3749985.1"/>
    </source>
</evidence>
<feature type="domain" description="BD-FAE-like" evidence="3">
    <location>
        <begin position="163"/>
        <end position="368"/>
    </location>
</feature>
<keyword evidence="1" id="KW-0378">Hydrolase</keyword>
<dbReference type="PANTHER" id="PTHR48081">
    <property type="entry name" value="AB HYDROLASE SUPERFAMILY PROTEIN C4A8.06C"/>
    <property type="match status" value="1"/>
</dbReference>
<name>A0ABP7FW91_9ACTN</name>
<keyword evidence="5" id="KW-1185">Reference proteome</keyword>
<feature type="transmembrane region" description="Helical" evidence="2">
    <location>
        <begin position="34"/>
        <end position="56"/>
    </location>
</feature>